<accession>A0A346NQF9</accession>
<dbReference type="Proteomes" id="UP000262073">
    <property type="component" value="Chromosome"/>
</dbReference>
<evidence type="ECO:0000313" key="6">
    <source>
        <dbReference type="Proteomes" id="UP000262073"/>
    </source>
</evidence>
<dbReference type="PANTHER" id="PTHR47739">
    <property type="entry name" value="TRNA1(VAL) (ADENINE(37)-N6)-METHYLTRANSFERASE"/>
    <property type="match status" value="1"/>
</dbReference>
<gene>
    <name evidence="5" type="ORF">D0Y50_16205</name>
</gene>
<keyword evidence="6" id="KW-1185">Reference proteome</keyword>
<dbReference type="EMBL" id="CP031769">
    <property type="protein sequence ID" value="AXR07766.1"/>
    <property type="molecule type" value="Genomic_DNA"/>
</dbReference>
<proteinExistence type="predicted"/>
<keyword evidence="1 5" id="KW-0489">Methyltransferase</keyword>
<dbReference type="InterPro" id="IPR002052">
    <property type="entry name" value="DNA_methylase_N6_adenine_CS"/>
</dbReference>
<evidence type="ECO:0000313" key="5">
    <source>
        <dbReference type="EMBL" id="AXR07766.1"/>
    </source>
</evidence>
<dbReference type="InterPro" id="IPR007848">
    <property type="entry name" value="Small_mtfrase_dom"/>
</dbReference>
<dbReference type="AlphaFoldDB" id="A0A346NQF9"/>
<evidence type="ECO:0000259" key="4">
    <source>
        <dbReference type="Pfam" id="PF05175"/>
    </source>
</evidence>
<sequence length="242" mass="26512">MPQGFQCKQFFVGHDLCAMKVGTDSLVLGSWAPVAEGGRHLDIGCGSGLLCLMLRQRAGPGSEVIGIDIDEPAVQQSWQNVAQSPWPEDIRIIHRGLDAYASSEKFDSIVCNPPYFTSSGVGEHSHLPQTKQRQTARQQTALPPTQLFTAVAGLLDQAGHFSCLYPAGQEAQITAVAAQYGLAVKARLALKSTFTKPAHVIALTFVFARHYRLSSEELNIRDAQNQYTDQYKALCQPFYLAF</sequence>
<evidence type="ECO:0000256" key="3">
    <source>
        <dbReference type="ARBA" id="ARBA00022691"/>
    </source>
</evidence>
<dbReference type="GO" id="GO:0032259">
    <property type="term" value="P:methylation"/>
    <property type="evidence" value="ECO:0007669"/>
    <property type="project" value="UniProtKB-KW"/>
</dbReference>
<dbReference type="InterPro" id="IPR050210">
    <property type="entry name" value="tRNA_Adenine-N(6)_MTase"/>
</dbReference>
<keyword evidence="2 5" id="KW-0808">Transferase</keyword>
<keyword evidence="3" id="KW-0949">S-adenosyl-L-methionine</keyword>
<evidence type="ECO:0000256" key="2">
    <source>
        <dbReference type="ARBA" id="ARBA00022679"/>
    </source>
</evidence>
<dbReference type="PANTHER" id="PTHR47739:SF1">
    <property type="entry name" value="TRNA1(VAL) (ADENINE(37)-N6)-METHYLTRANSFERASE"/>
    <property type="match status" value="1"/>
</dbReference>
<organism evidence="5 6">
    <name type="scientific">Salinimonas sediminis</name>
    <dbReference type="NCBI Taxonomy" id="2303538"/>
    <lineage>
        <taxon>Bacteria</taxon>
        <taxon>Pseudomonadati</taxon>
        <taxon>Pseudomonadota</taxon>
        <taxon>Gammaproteobacteria</taxon>
        <taxon>Alteromonadales</taxon>
        <taxon>Alteromonadaceae</taxon>
        <taxon>Alteromonas/Salinimonas group</taxon>
        <taxon>Salinimonas</taxon>
    </lineage>
</organism>
<dbReference type="Pfam" id="PF05175">
    <property type="entry name" value="MTS"/>
    <property type="match status" value="1"/>
</dbReference>
<feature type="domain" description="Methyltransferase small" evidence="4">
    <location>
        <begin position="25"/>
        <end position="118"/>
    </location>
</feature>
<reference evidence="5 6" key="1">
    <citation type="submission" date="2018-08" db="EMBL/GenBank/DDBJ databases">
        <title>Salinimonas sediminis sp. nov., a piezophilic bacterium isolated from a deep-sea sediment sample from the New Britain Trench.</title>
        <authorList>
            <person name="Cao J."/>
        </authorList>
    </citation>
    <scope>NUCLEOTIDE SEQUENCE [LARGE SCALE GENOMIC DNA]</scope>
    <source>
        <strain evidence="5 6">N102</strain>
    </source>
</reference>
<dbReference type="PROSITE" id="PS00092">
    <property type="entry name" value="N6_MTASE"/>
    <property type="match status" value="1"/>
</dbReference>
<dbReference type="Gene3D" id="3.40.50.150">
    <property type="entry name" value="Vaccinia Virus protein VP39"/>
    <property type="match status" value="1"/>
</dbReference>
<dbReference type="GO" id="GO:0008757">
    <property type="term" value="F:S-adenosylmethionine-dependent methyltransferase activity"/>
    <property type="evidence" value="ECO:0007669"/>
    <property type="project" value="UniProtKB-ARBA"/>
</dbReference>
<protein>
    <submittedName>
        <fullName evidence="5">Methyltransferase domain-containing protein</fullName>
    </submittedName>
</protein>
<dbReference type="KEGG" id="salm:D0Y50_16205"/>
<dbReference type="SUPFAM" id="SSF53335">
    <property type="entry name" value="S-adenosyl-L-methionine-dependent methyltransferases"/>
    <property type="match status" value="1"/>
</dbReference>
<name>A0A346NQF9_9ALTE</name>
<dbReference type="GO" id="GO:0003676">
    <property type="term" value="F:nucleic acid binding"/>
    <property type="evidence" value="ECO:0007669"/>
    <property type="project" value="InterPro"/>
</dbReference>
<evidence type="ECO:0000256" key="1">
    <source>
        <dbReference type="ARBA" id="ARBA00022603"/>
    </source>
</evidence>
<dbReference type="InterPro" id="IPR029063">
    <property type="entry name" value="SAM-dependent_MTases_sf"/>
</dbReference>
<dbReference type="GO" id="GO:0008170">
    <property type="term" value="F:N-methyltransferase activity"/>
    <property type="evidence" value="ECO:0007669"/>
    <property type="project" value="UniProtKB-ARBA"/>
</dbReference>
<dbReference type="OrthoDB" id="5383291at2"/>
<dbReference type="CDD" id="cd02440">
    <property type="entry name" value="AdoMet_MTases"/>
    <property type="match status" value="1"/>
</dbReference>